<dbReference type="PANTHER" id="PTHR46796:SF14">
    <property type="entry name" value="TRANSCRIPTIONAL REGULATORY PROTEIN"/>
    <property type="match status" value="1"/>
</dbReference>
<evidence type="ECO:0000256" key="3">
    <source>
        <dbReference type="ARBA" id="ARBA00023163"/>
    </source>
</evidence>
<gene>
    <name evidence="5" type="ORF">ACFOMD_01580</name>
</gene>
<reference evidence="6" key="1">
    <citation type="journal article" date="2019" name="Int. J. Syst. Evol. Microbiol.">
        <title>The Global Catalogue of Microorganisms (GCM) 10K type strain sequencing project: providing services to taxonomists for standard genome sequencing and annotation.</title>
        <authorList>
            <consortium name="The Broad Institute Genomics Platform"/>
            <consortium name="The Broad Institute Genome Sequencing Center for Infectious Disease"/>
            <person name="Wu L."/>
            <person name="Ma J."/>
        </authorList>
    </citation>
    <scope>NUCLEOTIDE SEQUENCE [LARGE SCALE GENOMIC DNA]</scope>
    <source>
        <strain evidence="6">KCTC 42644</strain>
    </source>
</reference>
<dbReference type="PANTHER" id="PTHR46796">
    <property type="entry name" value="HTH-TYPE TRANSCRIPTIONAL ACTIVATOR RHAS-RELATED"/>
    <property type="match status" value="1"/>
</dbReference>
<dbReference type="Gene3D" id="1.10.10.60">
    <property type="entry name" value="Homeodomain-like"/>
    <property type="match status" value="2"/>
</dbReference>
<dbReference type="Pfam" id="PF12833">
    <property type="entry name" value="HTH_18"/>
    <property type="match status" value="1"/>
</dbReference>
<keyword evidence="2" id="KW-0238">DNA-binding</keyword>
<evidence type="ECO:0000256" key="1">
    <source>
        <dbReference type="ARBA" id="ARBA00023015"/>
    </source>
</evidence>
<evidence type="ECO:0000313" key="6">
    <source>
        <dbReference type="Proteomes" id="UP001595615"/>
    </source>
</evidence>
<dbReference type="RefSeq" id="WP_380855773.1">
    <property type="nucleotide sequence ID" value="NZ_JBHRXV010000001.1"/>
</dbReference>
<proteinExistence type="predicted"/>
<dbReference type="Proteomes" id="UP001595615">
    <property type="component" value="Unassembled WGS sequence"/>
</dbReference>
<accession>A0ABV7X7P4</accession>
<dbReference type="InterPro" id="IPR050204">
    <property type="entry name" value="AraC_XylS_family_regulators"/>
</dbReference>
<keyword evidence="3" id="KW-0804">Transcription</keyword>
<dbReference type="InterPro" id="IPR020449">
    <property type="entry name" value="Tscrpt_reg_AraC-type_HTH"/>
</dbReference>
<dbReference type="SMART" id="SM00342">
    <property type="entry name" value="HTH_ARAC"/>
    <property type="match status" value="1"/>
</dbReference>
<protein>
    <submittedName>
        <fullName evidence="5">Helix-turn-helix domain-containing protein</fullName>
    </submittedName>
</protein>
<evidence type="ECO:0000313" key="5">
    <source>
        <dbReference type="EMBL" id="MFC3711242.1"/>
    </source>
</evidence>
<sequence length="296" mass="32298">MGAETGILGSAPDALARILDQAPPVVEDALRGQTRLTGPWGHGALHDHLPAMEGHVIITYYGEPQDIVWRRGAERLAGATRSGTITIIPEGHEGRWDIAGPIGVSHVFLSRERLRDCADQLAGGRPVELLSRVGFEDPAAARIMELLGRDAAVADISARLFVEQATDLLVTQLIRGHSSFAALQQQARRGLADWQVRKVTAYMRDHLDEPIGLDALADLIGLSRFHFCTAFRQATGSTPHNWLVGLRIEQARRLLADRELPITEVALAVGYETPSSFAASFRKLVGVTPSGFRQRI</sequence>
<keyword evidence="1" id="KW-0805">Transcription regulation</keyword>
<dbReference type="PRINTS" id="PR00032">
    <property type="entry name" value="HTHARAC"/>
</dbReference>
<dbReference type="InterPro" id="IPR009057">
    <property type="entry name" value="Homeodomain-like_sf"/>
</dbReference>
<dbReference type="SUPFAM" id="SSF46689">
    <property type="entry name" value="Homeodomain-like"/>
    <property type="match status" value="2"/>
</dbReference>
<feature type="domain" description="HTH araC/xylS-type" evidence="4">
    <location>
        <begin position="197"/>
        <end position="295"/>
    </location>
</feature>
<dbReference type="PROSITE" id="PS01124">
    <property type="entry name" value="HTH_ARAC_FAMILY_2"/>
    <property type="match status" value="1"/>
</dbReference>
<dbReference type="PROSITE" id="PS00041">
    <property type="entry name" value="HTH_ARAC_FAMILY_1"/>
    <property type="match status" value="1"/>
</dbReference>
<comment type="caution">
    <text evidence="5">The sequence shown here is derived from an EMBL/GenBank/DDBJ whole genome shotgun (WGS) entry which is preliminary data.</text>
</comment>
<dbReference type="InterPro" id="IPR018062">
    <property type="entry name" value="HTH_AraC-typ_CS"/>
</dbReference>
<dbReference type="EMBL" id="JBHRXV010000001">
    <property type="protein sequence ID" value="MFC3711242.1"/>
    <property type="molecule type" value="Genomic_DNA"/>
</dbReference>
<keyword evidence="6" id="KW-1185">Reference proteome</keyword>
<evidence type="ECO:0000259" key="4">
    <source>
        <dbReference type="PROSITE" id="PS01124"/>
    </source>
</evidence>
<evidence type="ECO:0000256" key="2">
    <source>
        <dbReference type="ARBA" id="ARBA00023125"/>
    </source>
</evidence>
<organism evidence="5 6">
    <name type="scientific">Sphingoaurantiacus capsulatus</name>
    <dbReference type="NCBI Taxonomy" id="1771310"/>
    <lineage>
        <taxon>Bacteria</taxon>
        <taxon>Pseudomonadati</taxon>
        <taxon>Pseudomonadota</taxon>
        <taxon>Alphaproteobacteria</taxon>
        <taxon>Sphingomonadales</taxon>
        <taxon>Sphingosinicellaceae</taxon>
        <taxon>Sphingoaurantiacus</taxon>
    </lineage>
</organism>
<name>A0ABV7X7P4_9SPHN</name>
<dbReference type="InterPro" id="IPR018060">
    <property type="entry name" value="HTH_AraC"/>
</dbReference>